<feature type="transmembrane region" description="Helical" evidence="4">
    <location>
        <begin position="304"/>
        <end position="324"/>
    </location>
</feature>
<evidence type="ECO:0000259" key="5">
    <source>
        <dbReference type="PROSITE" id="PS50887"/>
    </source>
</evidence>
<evidence type="ECO:0000313" key="6">
    <source>
        <dbReference type="EMBL" id="GAD66038.1"/>
    </source>
</evidence>
<feature type="transmembrane region" description="Helical" evidence="4">
    <location>
        <begin position="12"/>
        <end position="32"/>
    </location>
</feature>
<dbReference type="GO" id="GO:0005886">
    <property type="term" value="C:plasma membrane"/>
    <property type="evidence" value="ECO:0007669"/>
    <property type="project" value="TreeGrafter"/>
</dbReference>
<comment type="caution">
    <text evidence="6">The sequence shown here is derived from an EMBL/GenBank/DDBJ whole genome shotgun (WGS) entry which is preliminary data.</text>
</comment>
<dbReference type="eggNOG" id="COG2199">
    <property type="taxonomic scope" value="Bacteria"/>
</dbReference>
<dbReference type="CDD" id="cd01949">
    <property type="entry name" value="GGDEF"/>
    <property type="match status" value="1"/>
</dbReference>
<evidence type="ECO:0000313" key="7">
    <source>
        <dbReference type="Proteomes" id="UP000016570"/>
    </source>
</evidence>
<dbReference type="Pfam" id="PF00990">
    <property type="entry name" value="GGDEF"/>
    <property type="match status" value="1"/>
</dbReference>
<dbReference type="GO" id="GO:1902201">
    <property type="term" value="P:negative regulation of bacterial-type flagellum-dependent cell motility"/>
    <property type="evidence" value="ECO:0007669"/>
    <property type="project" value="TreeGrafter"/>
</dbReference>
<name>U3BH71_VIBPR</name>
<dbReference type="FunFam" id="3.30.70.270:FF:000001">
    <property type="entry name" value="Diguanylate cyclase domain protein"/>
    <property type="match status" value="1"/>
</dbReference>
<protein>
    <recommendedName>
        <fullName evidence="2">diguanylate cyclase</fullName>
        <ecNumber evidence="2">2.7.7.65</ecNumber>
    </recommendedName>
</protein>
<evidence type="ECO:0000256" key="3">
    <source>
        <dbReference type="ARBA" id="ARBA00034247"/>
    </source>
</evidence>
<dbReference type="STRING" id="1219065.VPR01S_02_02890"/>
<dbReference type="InterPro" id="IPR000160">
    <property type="entry name" value="GGDEF_dom"/>
</dbReference>
<dbReference type="AlphaFoldDB" id="U3BH71"/>
<dbReference type="PROSITE" id="PS50887">
    <property type="entry name" value="GGDEF"/>
    <property type="match status" value="1"/>
</dbReference>
<keyword evidence="4" id="KW-0812">Transmembrane</keyword>
<dbReference type="InterPro" id="IPR043128">
    <property type="entry name" value="Rev_trsase/Diguanyl_cyclase"/>
</dbReference>
<keyword evidence="4" id="KW-0472">Membrane</keyword>
<reference evidence="6 7" key="1">
    <citation type="submission" date="2013-09" db="EMBL/GenBank/DDBJ databases">
        <title>Whole genome shotgun sequence of Vibrio proteolyticus NBRC 13287.</title>
        <authorList>
            <person name="Isaki S."/>
            <person name="Hosoyama A."/>
            <person name="Numata M."/>
            <person name="Hashimoto M."/>
            <person name="Hosoyama Y."/>
            <person name="Tsuchikane K."/>
            <person name="Noguchi M."/>
            <person name="Hirakata S."/>
            <person name="Ichikawa N."/>
            <person name="Ohji S."/>
            <person name="Yamazoe A."/>
            <person name="Fujita N."/>
        </authorList>
    </citation>
    <scope>NUCLEOTIDE SEQUENCE [LARGE SCALE GENOMIC DNA]</scope>
    <source>
        <strain evidence="6 7">NBRC 13287</strain>
    </source>
</reference>
<gene>
    <name evidence="6" type="ORF">VPR01S_02_02890</name>
</gene>
<dbReference type="InterPro" id="IPR029787">
    <property type="entry name" value="Nucleotide_cyclase"/>
</dbReference>
<keyword evidence="4" id="KW-1133">Transmembrane helix</keyword>
<dbReference type="GO" id="GO:0052621">
    <property type="term" value="F:diguanylate cyclase activity"/>
    <property type="evidence" value="ECO:0007669"/>
    <property type="project" value="UniProtKB-EC"/>
</dbReference>
<dbReference type="RefSeq" id="WP_021704029.1">
    <property type="nucleotide sequence ID" value="NZ_BATJ01000002.1"/>
</dbReference>
<dbReference type="EC" id="2.7.7.65" evidence="2"/>
<dbReference type="Gene3D" id="3.30.70.270">
    <property type="match status" value="1"/>
</dbReference>
<dbReference type="PANTHER" id="PTHR45138:SF9">
    <property type="entry name" value="DIGUANYLATE CYCLASE DGCM-RELATED"/>
    <property type="match status" value="1"/>
</dbReference>
<dbReference type="SUPFAM" id="SSF55073">
    <property type="entry name" value="Nucleotide cyclase"/>
    <property type="match status" value="1"/>
</dbReference>
<evidence type="ECO:0000256" key="1">
    <source>
        <dbReference type="ARBA" id="ARBA00001946"/>
    </source>
</evidence>
<sequence length="490" mass="55685">MKGKRHFSHRFVVVAPLTLAMTVLVLAINAYLNAINREIDSEYDRIDRSLQRTTRLLTAIDYAFNHYLVARPDLLLSHNRKVEDGVCRMWPIDPLLNLDESRDVPIPSIDFSYMITADASLCDPSSRMYQRVASRVILAPSLSFLHDLDDEIFGIRYIDESGFVMSSPASRAAKIDRDFVSIIKTRPYWRDTAQNKDKITVSRLSSTSLLIDGQKRQVFAMTLPVVIDGDYRGMVELDVNTEVLLSKDSDLPNPIKLIDLRTSGIPDNAVHVKHLNIPGVEFHHAVYYDLDIRNEIAFFFSFKVYSLLGIVFIYVLSTVVLIYFNSDAEKTYFKDLAARDPMTGLLNRRGFQSLLQRTPHQQYIALAILDIDDFKRINDTHGHDVGDNVICYVADQILCSIRQADIAARFGGEEFVIYLTGDSEQKLQQILLRVRAALAEYASRLLERGFTVSGGVDITKAGQFEFETAFKRADDKLYQAKTNGKDKLIF</sequence>
<dbReference type="PANTHER" id="PTHR45138">
    <property type="entry name" value="REGULATORY COMPONENTS OF SENSORY TRANSDUCTION SYSTEM"/>
    <property type="match status" value="1"/>
</dbReference>
<accession>U3BH71</accession>
<feature type="domain" description="GGDEF" evidence="5">
    <location>
        <begin position="362"/>
        <end position="490"/>
    </location>
</feature>
<comment type="cofactor">
    <cofactor evidence="1">
        <name>Mg(2+)</name>
        <dbReference type="ChEBI" id="CHEBI:18420"/>
    </cofactor>
</comment>
<dbReference type="SMART" id="SM00267">
    <property type="entry name" value="GGDEF"/>
    <property type="match status" value="1"/>
</dbReference>
<dbReference type="Proteomes" id="UP000016570">
    <property type="component" value="Unassembled WGS sequence"/>
</dbReference>
<dbReference type="EMBL" id="BATJ01000002">
    <property type="protein sequence ID" value="GAD66038.1"/>
    <property type="molecule type" value="Genomic_DNA"/>
</dbReference>
<evidence type="ECO:0000256" key="4">
    <source>
        <dbReference type="SAM" id="Phobius"/>
    </source>
</evidence>
<dbReference type="InterPro" id="IPR050469">
    <property type="entry name" value="Diguanylate_Cyclase"/>
</dbReference>
<comment type="catalytic activity">
    <reaction evidence="3">
        <text>2 GTP = 3',3'-c-di-GMP + 2 diphosphate</text>
        <dbReference type="Rhea" id="RHEA:24898"/>
        <dbReference type="ChEBI" id="CHEBI:33019"/>
        <dbReference type="ChEBI" id="CHEBI:37565"/>
        <dbReference type="ChEBI" id="CHEBI:58805"/>
        <dbReference type="EC" id="2.7.7.65"/>
    </reaction>
</comment>
<keyword evidence="7" id="KW-1185">Reference proteome</keyword>
<dbReference type="NCBIfam" id="TIGR00254">
    <property type="entry name" value="GGDEF"/>
    <property type="match status" value="1"/>
</dbReference>
<evidence type="ECO:0000256" key="2">
    <source>
        <dbReference type="ARBA" id="ARBA00012528"/>
    </source>
</evidence>
<organism evidence="6 7">
    <name type="scientific">Vibrio proteolyticus NBRC 13287</name>
    <dbReference type="NCBI Taxonomy" id="1219065"/>
    <lineage>
        <taxon>Bacteria</taxon>
        <taxon>Pseudomonadati</taxon>
        <taxon>Pseudomonadota</taxon>
        <taxon>Gammaproteobacteria</taxon>
        <taxon>Vibrionales</taxon>
        <taxon>Vibrionaceae</taxon>
        <taxon>Vibrio</taxon>
    </lineage>
</organism>
<proteinExistence type="predicted"/>
<dbReference type="GO" id="GO:0043709">
    <property type="term" value="P:cell adhesion involved in single-species biofilm formation"/>
    <property type="evidence" value="ECO:0007669"/>
    <property type="project" value="TreeGrafter"/>
</dbReference>